<dbReference type="GeneID" id="28844186"/>
<dbReference type="PANTHER" id="PTHR37049:SF4">
    <property type="entry name" value="RHODANESE DOMAIN-CONTAINING PROTEIN"/>
    <property type="match status" value="1"/>
</dbReference>
<feature type="domain" description="CPAF-like PDZ" evidence="2">
    <location>
        <begin position="172"/>
        <end position="290"/>
    </location>
</feature>
<reference evidence="3 4" key="1">
    <citation type="journal article" date="2016" name="PLoS Pathog.">
        <title>Biosynthesis of antibiotic leucinostatins in bio-control fungus Purpureocillium lilacinum and their inhibition on phytophthora revealed by genome mining.</title>
        <authorList>
            <person name="Wang G."/>
            <person name="Liu Z."/>
            <person name="Lin R."/>
            <person name="Li E."/>
            <person name="Mao Z."/>
            <person name="Ling J."/>
            <person name="Yang Y."/>
            <person name="Yin W.B."/>
            <person name="Xie B."/>
        </authorList>
    </citation>
    <scope>NUCLEOTIDE SEQUENCE [LARGE SCALE GENOMIC DNA]</scope>
    <source>
        <strain evidence="3">170</strain>
    </source>
</reference>
<dbReference type="OrthoDB" id="27214at2759"/>
<evidence type="ECO:0000256" key="1">
    <source>
        <dbReference type="SAM" id="MobiDB-lite"/>
    </source>
</evidence>
<dbReference type="InterPro" id="IPR052766">
    <property type="entry name" value="S41A_metabolite_peptidase"/>
</dbReference>
<dbReference type="InterPro" id="IPR029045">
    <property type="entry name" value="ClpP/crotonase-like_dom_sf"/>
</dbReference>
<dbReference type="Pfam" id="PF23658">
    <property type="entry name" value="PDZ_CPAF_rel"/>
    <property type="match status" value="1"/>
</dbReference>
<dbReference type="InterPro" id="IPR056186">
    <property type="entry name" value="PDZ_CPAF-rel"/>
</dbReference>
<dbReference type="EMBL" id="LSBJ02000001">
    <property type="protein sequence ID" value="OAQ72032.1"/>
    <property type="molecule type" value="Genomic_DNA"/>
</dbReference>
<organism evidence="3 4">
    <name type="scientific">Pochonia chlamydosporia 170</name>
    <dbReference type="NCBI Taxonomy" id="1380566"/>
    <lineage>
        <taxon>Eukaryota</taxon>
        <taxon>Fungi</taxon>
        <taxon>Dikarya</taxon>
        <taxon>Ascomycota</taxon>
        <taxon>Pezizomycotina</taxon>
        <taxon>Sordariomycetes</taxon>
        <taxon>Hypocreomycetidae</taxon>
        <taxon>Hypocreales</taxon>
        <taxon>Clavicipitaceae</taxon>
        <taxon>Pochonia</taxon>
    </lineage>
</organism>
<dbReference type="Gene3D" id="3.90.226.10">
    <property type="entry name" value="2-enoyl-CoA Hydratase, Chain A, domain 1"/>
    <property type="match status" value="1"/>
</dbReference>
<gene>
    <name evidence="3" type="ORF">VFPPC_00099</name>
</gene>
<dbReference type="Proteomes" id="UP000078397">
    <property type="component" value="Unassembled WGS sequence"/>
</dbReference>
<dbReference type="AlphaFoldDB" id="A0A179G2E9"/>
<sequence length="738" mass="80204">MVLKWLLLAGSAQAAFNYRKVMFGAVKAPPVISVRDLGATAVDPCEIISKAFDAVPKNMTSTKPIILDLRPSVASACRKSVPLQSERNLALLEFLQPYVEYHSTIELLKSPPPEYLTPGVDIIGGMDAMRQKLRNKGYQSQVDVMTDLHSLFVAANDDHFGYTPGIFAPFRQFREGLDVVSISSDGRALPEIFAAQDIFESGNDTSNPSPIATINGQDVYEFLENDSMRVPQSSHDPDARLNGLFRSLAFEAAKSPAGSLAVLFDIPDNYTIVHKNGTSRVVTNSITTLPSVNLSNIRSGQDLQNRFEIPSQQNETAPPPPQTSESPVAPPAPEPTIPGYPLPLVKHPGDNVASFALNDTELRNTTVISFFSFVDLNSDDPLGPNFDLNGFVRGFGDLIDRTAKVAKEQGRDKLIIDMSANSGGSLDLADFAYTALFPGAKFDAFDRFRMSKGLEFTGRVLSYNASLDILVASVGLPTDPNNKAIESREAFFEPKMVKGQKMTAAFHRDVTVPYLPEPDLFLRGYEPSTAGNTSKREPPWKPENIVIMTDGLCASACSIFTGLLVRNFGIRTIALGGRPMNKPMQAIGGVRGSEILSNSNIKRASTFSLQEAKNSPDGQKLLQEFGKSLPSIEDPPLLPFMESPEGGSVNFRNAHSGDDPEGFPLHFKYQAANCKLFYTRKMAVDVTESWRQVAKIAFRNGTCVPGSTVNSDGTMGAKAPGFDPSVRARVPGIPVPTV</sequence>
<evidence type="ECO:0000313" key="4">
    <source>
        <dbReference type="Proteomes" id="UP000078397"/>
    </source>
</evidence>
<evidence type="ECO:0000259" key="2">
    <source>
        <dbReference type="Pfam" id="PF23658"/>
    </source>
</evidence>
<name>A0A179G2E9_METCM</name>
<dbReference type="PANTHER" id="PTHR37049">
    <property type="entry name" value="PEPTIDASE S41 FAMILY PROTEIN"/>
    <property type="match status" value="1"/>
</dbReference>
<proteinExistence type="predicted"/>
<evidence type="ECO:0000313" key="3">
    <source>
        <dbReference type="EMBL" id="OAQ72032.1"/>
    </source>
</evidence>
<protein>
    <submittedName>
        <fullName evidence="3">Peptidase s41 family protein</fullName>
    </submittedName>
</protein>
<comment type="caution">
    <text evidence="3">The sequence shown here is derived from an EMBL/GenBank/DDBJ whole genome shotgun (WGS) entry which is preliminary data.</text>
</comment>
<feature type="region of interest" description="Disordered" evidence="1">
    <location>
        <begin position="311"/>
        <end position="339"/>
    </location>
</feature>
<dbReference type="SUPFAM" id="SSF52096">
    <property type="entry name" value="ClpP/crotonase"/>
    <property type="match status" value="1"/>
</dbReference>
<keyword evidence="4" id="KW-1185">Reference proteome</keyword>
<dbReference type="RefSeq" id="XP_018148115.1">
    <property type="nucleotide sequence ID" value="XM_018280192.1"/>
</dbReference>
<feature type="compositionally biased region" description="Pro residues" evidence="1">
    <location>
        <begin position="317"/>
        <end position="339"/>
    </location>
</feature>
<dbReference type="STRING" id="1380566.A0A179G2E9"/>
<dbReference type="KEGG" id="pchm:VFPPC_00099"/>
<accession>A0A179G2E9</accession>